<keyword evidence="1" id="KW-0732">Signal</keyword>
<evidence type="ECO:0000313" key="2">
    <source>
        <dbReference type="EMBL" id="MFD0860675.1"/>
    </source>
</evidence>
<dbReference type="InterPro" id="IPR021314">
    <property type="entry name" value="DUF2911"/>
</dbReference>
<accession>A0ABW3CSB7</accession>
<proteinExistence type="predicted"/>
<comment type="caution">
    <text evidence="2">The sequence shown here is derived from an EMBL/GenBank/DDBJ whole genome shotgun (WGS) entry which is preliminary data.</text>
</comment>
<feature type="signal peptide" evidence="1">
    <location>
        <begin position="1"/>
        <end position="24"/>
    </location>
</feature>
<feature type="chain" id="PRO_5045260945" evidence="1">
    <location>
        <begin position="25"/>
        <end position="181"/>
    </location>
</feature>
<protein>
    <submittedName>
        <fullName evidence="2">DUF2911 domain-containing protein</fullName>
    </submittedName>
</protein>
<evidence type="ECO:0000256" key="1">
    <source>
        <dbReference type="SAM" id="SignalP"/>
    </source>
</evidence>
<name>A0ABW3CSB7_9FLAO</name>
<reference evidence="3" key="1">
    <citation type="journal article" date="2019" name="Int. J. Syst. Evol. Microbiol.">
        <title>The Global Catalogue of Microorganisms (GCM) 10K type strain sequencing project: providing services to taxonomists for standard genome sequencing and annotation.</title>
        <authorList>
            <consortium name="The Broad Institute Genomics Platform"/>
            <consortium name="The Broad Institute Genome Sequencing Center for Infectious Disease"/>
            <person name="Wu L."/>
            <person name="Ma J."/>
        </authorList>
    </citation>
    <scope>NUCLEOTIDE SEQUENCE [LARGE SCALE GENOMIC DNA]</scope>
    <source>
        <strain evidence="3">CCUG 62952</strain>
    </source>
</reference>
<dbReference type="RefSeq" id="WP_386402354.1">
    <property type="nucleotide sequence ID" value="NZ_JBHTJH010000001.1"/>
</dbReference>
<dbReference type="EMBL" id="JBHTJH010000001">
    <property type="protein sequence ID" value="MFD0860675.1"/>
    <property type="molecule type" value="Genomic_DNA"/>
</dbReference>
<keyword evidence="3" id="KW-1185">Reference proteome</keyword>
<evidence type="ECO:0000313" key="3">
    <source>
        <dbReference type="Proteomes" id="UP001596978"/>
    </source>
</evidence>
<organism evidence="2 3">
    <name type="scientific">Sungkyunkwania multivorans</name>
    <dbReference type="NCBI Taxonomy" id="1173618"/>
    <lineage>
        <taxon>Bacteria</taxon>
        <taxon>Pseudomonadati</taxon>
        <taxon>Bacteroidota</taxon>
        <taxon>Flavobacteriia</taxon>
        <taxon>Flavobacteriales</taxon>
        <taxon>Flavobacteriaceae</taxon>
        <taxon>Sungkyunkwania</taxon>
    </lineage>
</organism>
<dbReference type="Pfam" id="PF11138">
    <property type="entry name" value="DUF2911"/>
    <property type="match status" value="1"/>
</dbReference>
<dbReference type="Proteomes" id="UP001596978">
    <property type="component" value="Unassembled WGS sequence"/>
</dbReference>
<gene>
    <name evidence="2" type="ORF">ACFQ1M_00530</name>
</gene>
<sequence>MRTRQTLFTIAFAFVMLFTNEITAQKFSGLDKSPADIVYFRTSRNAAPAVKVIYSRPQLKGRKVGSDLATYGKVWRTGANEATEVTFYQDVKFGGETVKAGTYSLFTVPGEKSWKVILNSDLHQWGAYQHDPSNDVVTVTVPAGTDNDSIEAFAIAFKKVSDGAHMVLGWDKTRVAIPISM</sequence>